<keyword evidence="1" id="KW-0472">Membrane</keyword>
<sequence length="71" mass="7805">MFRTISNFCKREDGAVTIDWVVLTAFVAFMASVVAIFIAGPVRDIDTKNGAAMLTVVDQVETMEITVSFDE</sequence>
<name>A0A0P1E201_9RHOB</name>
<organism evidence="2 3">
    <name type="scientific">Ruegeria atlantica</name>
    <dbReference type="NCBI Taxonomy" id="81569"/>
    <lineage>
        <taxon>Bacteria</taxon>
        <taxon>Pseudomonadati</taxon>
        <taxon>Pseudomonadota</taxon>
        <taxon>Alphaproteobacteria</taxon>
        <taxon>Rhodobacterales</taxon>
        <taxon>Roseobacteraceae</taxon>
        <taxon>Ruegeria</taxon>
    </lineage>
</organism>
<proteinExistence type="predicted"/>
<evidence type="ECO:0000256" key="1">
    <source>
        <dbReference type="SAM" id="Phobius"/>
    </source>
</evidence>
<protein>
    <recommendedName>
        <fullName evidence="4">Flp pilus assembly protein, pilin Flp</fullName>
    </recommendedName>
</protein>
<feature type="transmembrane region" description="Helical" evidence="1">
    <location>
        <begin position="20"/>
        <end position="39"/>
    </location>
</feature>
<dbReference type="Proteomes" id="UP000050786">
    <property type="component" value="Unassembled WGS sequence"/>
</dbReference>
<keyword evidence="3" id="KW-1185">Reference proteome</keyword>
<gene>
    <name evidence="2" type="ORF">RUM4293_01067</name>
</gene>
<evidence type="ECO:0008006" key="4">
    <source>
        <dbReference type="Google" id="ProtNLM"/>
    </source>
</evidence>
<dbReference type="EMBL" id="CYPS01000011">
    <property type="protein sequence ID" value="CUH42181.1"/>
    <property type="molecule type" value="Genomic_DNA"/>
</dbReference>
<reference evidence="3" key="1">
    <citation type="submission" date="2015-09" db="EMBL/GenBank/DDBJ databases">
        <authorList>
            <person name="Rodrigo-Torres L."/>
            <person name="Arahal D.R."/>
        </authorList>
    </citation>
    <scope>NUCLEOTIDE SEQUENCE [LARGE SCALE GENOMIC DNA]</scope>
    <source>
        <strain evidence="3">CECT 4293</strain>
    </source>
</reference>
<dbReference type="RefSeq" id="WP_058272277.1">
    <property type="nucleotide sequence ID" value="NZ_CYPS01000011.1"/>
</dbReference>
<keyword evidence="1" id="KW-0812">Transmembrane</keyword>
<keyword evidence="1" id="KW-1133">Transmembrane helix</keyword>
<accession>A0A0P1E201</accession>
<evidence type="ECO:0000313" key="3">
    <source>
        <dbReference type="Proteomes" id="UP000050786"/>
    </source>
</evidence>
<dbReference type="AlphaFoldDB" id="A0A0P1E201"/>
<evidence type="ECO:0000313" key="2">
    <source>
        <dbReference type="EMBL" id="CUH42181.1"/>
    </source>
</evidence>